<dbReference type="SUPFAM" id="SSF54593">
    <property type="entry name" value="Glyoxalase/Bleomycin resistance protein/Dihydroxybiphenyl dioxygenase"/>
    <property type="match status" value="1"/>
</dbReference>
<dbReference type="InParanoid" id="Q7NKB3"/>
<evidence type="ECO:0000313" key="3">
    <source>
        <dbReference type="Proteomes" id="UP000000557"/>
    </source>
</evidence>
<dbReference type="eggNOG" id="COG3324">
    <property type="taxonomic scope" value="Bacteria"/>
</dbReference>
<gene>
    <name evidence="2" type="ordered locus">glr1565</name>
</gene>
<name>Q7NKB3_GLOVI</name>
<dbReference type="PANTHER" id="PTHR33993:SF2">
    <property type="entry name" value="VOC DOMAIN-CONTAINING PROTEIN"/>
    <property type="match status" value="1"/>
</dbReference>
<dbReference type="KEGG" id="gvi:glr1565"/>
<dbReference type="PhylomeDB" id="Q7NKB3"/>
<dbReference type="STRING" id="251221.gene:10759054"/>
<organism evidence="2 3">
    <name type="scientific">Gloeobacter violaceus (strain ATCC 29082 / PCC 7421)</name>
    <dbReference type="NCBI Taxonomy" id="251221"/>
    <lineage>
        <taxon>Bacteria</taxon>
        <taxon>Bacillati</taxon>
        <taxon>Cyanobacteriota</taxon>
        <taxon>Cyanophyceae</taxon>
        <taxon>Gloeobacterales</taxon>
        <taxon>Gloeobacteraceae</taxon>
        <taxon>Gloeobacter</taxon>
    </lineage>
</organism>
<proteinExistence type="predicted"/>
<dbReference type="PROSITE" id="PS51819">
    <property type="entry name" value="VOC"/>
    <property type="match status" value="1"/>
</dbReference>
<dbReference type="PANTHER" id="PTHR33993">
    <property type="entry name" value="GLYOXALASE-RELATED"/>
    <property type="match status" value="1"/>
</dbReference>
<dbReference type="Gene3D" id="3.10.180.10">
    <property type="entry name" value="2,3-Dihydroxybiphenyl 1,2-Dioxygenase, domain 1"/>
    <property type="match status" value="1"/>
</dbReference>
<feature type="domain" description="VOC" evidence="1">
    <location>
        <begin position="4"/>
        <end position="121"/>
    </location>
</feature>
<dbReference type="EnsemblBacteria" id="BAC89506">
    <property type="protein sequence ID" value="BAC89506"/>
    <property type="gene ID" value="BAC89506"/>
</dbReference>
<dbReference type="Proteomes" id="UP000000557">
    <property type="component" value="Chromosome"/>
</dbReference>
<evidence type="ECO:0000259" key="1">
    <source>
        <dbReference type="PROSITE" id="PS51819"/>
    </source>
</evidence>
<keyword evidence="3" id="KW-1185">Reference proteome</keyword>
<dbReference type="AlphaFoldDB" id="Q7NKB3"/>
<dbReference type="OrthoDB" id="9804235at2"/>
<dbReference type="InterPro" id="IPR029068">
    <property type="entry name" value="Glyas_Bleomycin-R_OHBP_Dase"/>
</dbReference>
<reference evidence="2 3" key="2">
    <citation type="journal article" date="2003" name="DNA Res.">
        <title>Complete genome structure of Gloeobacter violaceus PCC 7421, a cyanobacterium that lacks thylakoids (supplement).</title>
        <authorList>
            <person name="Nakamura Y."/>
            <person name="Kaneko T."/>
            <person name="Sato S."/>
            <person name="Mimuro M."/>
            <person name="Miyashita H."/>
            <person name="Tsuchiya T."/>
            <person name="Sasamoto S."/>
            <person name="Watanabe A."/>
            <person name="Kawashima K."/>
            <person name="Kishida Y."/>
            <person name="Kiyokawa C."/>
            <person name="Kohara M."/>
            <person name="Matsumoto M."/>
            <person name="Matsuno A."/>
            <person name="Nakazaki N."/>
            <person name="Shimpo S."/>
            <person name="Takeuchi C."/>
            <person name="Yamada M."/>
            <person name="Tabata S."/>
        </authorList>
    </citation>
    <scope>NUCLEOTIDE SEQUENCE [LARGE SCALE GENOMIC DNA]</scope>
    <source>
        <strain evidence="3">ATCC 29082 / PCC 7421</strain>
    </source>
</reference>
<dbReference type="Pfam" id="PF00903">
    <property type="entry name" value="Glyoxalase"/>
    <property type="match status" value="1"/>
</dbReference>
<dbReference type="InterPro" id="IPR004360">
    <property type="entry name" value="Glyas_Fos-R_dOase_dom"/>
</dbReference>
<dbReference type="InterPro" id="IPR052164">
    <property type="entry name" value="Anthracycline_SecMetBiosynth"/>
</dbReference>
<protein>
    <submittedName>
        <fullName evidence="2">Glr1565 protein</fullName>
    </submittedName>
</protein>
<reference evidence="2 3" key="1">
    <citation type="journal article" date="2003" name="DNA Res.">
        <title>Complete genome structure of Gloeobacter violaceus PCC 7421, a cyanobacterium that lacks thylakoids.</title>
        <authorList>
            <person name="Nakamura Y."/>
            <person name="Kaneko T."/>
            <person name="Sato S."/>
            <person name="Mimuro M."/>
            <person name="Miyashita H."/>
            <person name="Tsuchiya T."/>
            <person name="Sasamoto S."/>
            <person name="Watanabe A."/>
            <person name="Kawashima K."/>
            <person name="Kishida Y."/>
            <person name="Kiyokawa C."/>
            <person name="Kohara M."/>
            <person name="Matsumoto M."/>
            <person name="Matsuno A."/>
            <person name="Nakazaki N."/>
            <person name="Shimpo S."/>
            <person name="Takeuchi C."/>
            <person name="Yamada M."/>
            <person name="Tabata S."/>
        </authorList>
    </citation>
    <scope>NUCLEOTIDE SEQUENCE [LARGE SCALE GENOMIC DNA]</scope>
    <source>
        <strain evidence="3">ATCC 29082 / PCC 7421</strain>
    </source>
</reference>
<dbReference type="RefSeq" id="WP_011141564.1">
    <property type="nucleotide sequence ID" value="NC_005125.1"/>
</dbReference>
<dbReference type="InterPro" id="IPR037523">
    <property type="entry name" value="VOC_core"/>
</dbReference>
<dbReference type="HOGENOM" id="CLU_127592_0_1_3"/>
<dbReference type="CDD" id="cd07247">
    <property type="entry name" value="SgaA_N_like"/>
    <property type="match status" value="1"/>
</dbReference>
<accession>Q7NKB3</accession>
<dbReference type="EMBL" id="BA000045">
    <property type="protein sequence ID" value="BAC89506.1"/>
    <property type="molecule type" value="Genomic_DNA"/>
</dbReference>
<sequence>MKNPASYFEIPVLDIERAVQFYSAVFGYHFVKEQIHGNEMALFPIYEGQEGISGALAQGEIYVPSKNGSLIYLNSSDIDDTLSKVQLNGGAVLLPMTPVGELGFVAEFEDSEGNRIALFQNHE</sequence>
<evidence type="ECO:0000313" key="2">
    <source>
        <dbReference type="EMBL" id="BAC89506.1"/>
    </source>
</evidence>
<dbReference type="PATRIC" id="fig|251221.4.peg.1601"/>